<reference evidence="8" key="1">
    <citation type="submission" date="2025-08" db="UniProtKB">
        <authorList>
            <consortium name="RefSeq"/>
        </authorList>
    </citation>
    <scope>IDENTIFICATION</scope>
    <source>
        <strain evidence="8">11010-0011.00</strain>
        <tissue evidence="8">Whole body</tissue>
    </source>
</reference>
<keyword evidence="1" id="KW-0479">Metal-binding</keyword>
<feature type="transmembrane region" description="Helical" evidence="5">
    <location>
        <begin position="111"/>
        <end position="132"/>
    </location>
</feature>
<keyword evidence="5" id="KW-0812">Transmembrane</keyword>
<name>A0A6J2UEW1_DROLE</name>
<feature type="transmembrane region" description="Helical" evidence="5">
    <location>
        <begin position="20"/>
        <end position="37"/>
    </location>
</feature>
<evidence type="ECO:0000256" key="4">
    <source>
        <dbReference type="PROSITE-ProRule" id="PRU00175"/>
    </source>
</evidence>
<sequence>MTIKSSFNSLLIAIVPNCELESLYIILVIIAFFHAFSKNGIRGLNKYRLITRFGIQVVDKLVLLYLHQWSLQAVLLSMLLLFLHPTHWIIRQRLIRYSHSPDKTFFYNLKVAIVLLMLIACDIFVTVGPLLFWPLNELHWIFMIEAVMLFANVQQTVMLYIISWGSWDMLKVPAVFLDLRMPVYMPLAMDFCELLCSLMICFLSWPAVCLGNFLGSLKRLCLSCTRAKKLHDQRHRIVISCLNVQKFELVCVVDNCTMCLESVNDERSKVLRLPCGHFFHEKCIVPWLMQDLWCPNCRDEVPLKIKLNENHGWKWEILHAVTSTDIEDYMVMVNYPHHPYERDPLPSYLRRMAELKRKKLNSNIIVIVLRIIWHTTQNVFKYF</sequence>
<evidence type="ECO:0000256" key="1">
    <source>
        <dbReference type="ARBA" id="ARBA00022723"/>
    </source>
</evidence>
<dbReference type="GeneID" id="115633381"/>
<dbReference type="InterPro" id="IPR013083">
    <property type="entry name" value="Znf_RING/FYVE/PHD"/>
</dbReference>
<dbReference type="PROSITE" id="PS50089">
    <property type="entry name" value="ZF_RING_2"/>
    <property type="match status" value="1"/>
</dbReference>
<evidence type="ECO:0000256" key="5">
    <source>
        <dbReference type="SAM" id="Phobius"/>
    </source>
</evidence>
<evidence type="ECO:0000259" key="6">
    <source>
        <dbReference type="PROSITE" id="PS50089"/>
    </source>
</evidence>
<evidence type="ECO:0000256" key="2">
    <source>
        <dbReference type="ARBA" id="ARBA00022771"/>
    </source>
</evidence>
<dbReference type="GO" id="GO:0061630">
    <property type="term" value="F:ubiquitin protein ligase activity"/>
    <property type="evidence" value="ECO:0007669"/>
    <property type="project" value="TreeGrafter"/>
</dbReference>
<evidence type="ECO:0000313" key="7">
    <source>
        <dbReference type="Proteomes" id="UP000504634"/>
    </source>
</evidence>
<keyword evidence="3" id="KW-0862">Zinc</keyword>
<accession>A0A6J2UEW1</accession>
<dbReference type="Gene3D" id="3.30.40.10">
    <property type="entry name" value="Zinc/RING finger domain, C3HC4 (zinc finger)"/>
    <property type="match status" value="1"/>
</dbReference>
<dbReference type="PANTHER" id="PTHR45969:SF69">
    <property type="entry name" value="FINGER DOMAIN PROTEIN, PUTATIVE (AFU_ORTHOLOGUE AFUA_3G12190)-RELATED"/>
    <property type="match status" value="1"/>
</dbReference>
<feature type="transmembrane region" description="Helical" evidence="5">
    <location>
        <begin position="138"/>
        <end position="162"/>
    </location>
</feature>
<dbReference type="OrthoDB" id="21204at2759"/>
<evidence type="ECO:0000313" key="8">
    <source>
        <dbReference type="RefSeq" id="XP_030386685.1"/>
    </source>
</evidence>
<evidence type="ECO:0000256" key="3">
    <source>
        <dbReference type="ARBA" id="ARBA00022833"/>
    </source>
</evidence>
<dbReference type="GO" id="GO:0016567">
    <property type="term" value="P:protein ubiquitination"/>
    <property type="evidence" value="ECO:0007669"/>
    <property type="project" value="TreeGrafter"/>
</dbReference>
<feature type="transmembrane region" description="Helical" evidence="5">
    <location>
        <begin position="183"/>
        <end position="205"/>
    </location>
</feature>
<keyword evidence="5" id="KW-1133">Transmembrane helix</keyword>
<keyword evidence="5" id="KW-0472">Membrane</keyword>
<keyword evidence="2 4" id="KW-0863">Zinc-finger</keyword>
<keyword evidence="7" id="KW-1185">Reference proteome</keyword>
<dbReference type="SMART" id="SM00184">
    <property type="entry name" value="RING"/>
    <property type="match status" value="1"/>
</dbReference>
<gene>
    <name evidence="8" type="primary">LOC115633381</name>
</gene>
<dbReference type="AlphaFoldDB" id="A0A6J2UEW1"/>
<dbReference type="InterPro" id="IPR001841">
    <property type="entry name" value="Znf_RING"/>
</dbReference>
<dbReference type="GO" id="GO:0008270">
    <property type="term" value="F:zinc ion binding"/>
    <property type="evidence" value="ECO:0007669"/>
    <property type="project" value="UniProtKB-KW"/>
</dbReference>
<feature type="domain" description="RING-type" evidence="6">
    <location>
        <begin position="256"/>
        <end position="298"/>
    </location>
</feature>
<dbReference type="SUPFAM" id="SSF57850">
    <property type="entry name" value="RING/U-box"/>
    <property type="match status" value="1"/>
</dbReference>
<protein>
    <submittedName>
        <fullName evidence="8">E3 ubiquitin-protein ligase hrd-1-like</fullName>
    </submittedName>
</protein>
<proteinExistence type="predicted"/>
<dbReference type="PANTHER" id="PTHR45969">
    <property type="entry name" value="RING ZINC FINGER PROTEIN-RELATED"/>
    <property type="match status" value="1"/>
</dbReference>
<dbReference type="RefSeq" id="XP_030386685.1">
    <property type="nucleotide sequence ID" value="XM_030530825.1"/>
</dbReference>
<dbReference type="Pfam" id="PF13639">
    <property type="entry name" value="zf-RING_2"/>
    <property type="match status" value="1"/>
</dbReference>
<organism evidence="7 8">
    <name type="scientific">Drosophila lebanonensis</name>
    <name type="common">Fruit fly</name>
    <name type="synonym">Scaptodrosophila lebanonensis</name>
    <dbReference type="NCBI Taxonomy" id="7225"/>
    <lineage>
        <taxon>Eukaryota</taxon>
        <taxon>Metazoa</taxon>
        <taxon>Ecdysozoa</taxon>
        <taxon>Arthropoda</taxon>
        <taxon>Hexapoda</taxon>
        <taxon>Insecta</taxon>
        <taxon>Pterygota</taxon>
        <taxon>Neoptera</taxon>
        <taxon>Endopterygota</taxon>
        <taxon>Diptera</taxon>
        <taxon>Brachycera</taxon>
        <taxon>Muscomorpha</taxon>
        <taxon>Ephydroidea</taxon>
        <taxon>Drosophilidae</taxon>
        <taxon>Scaptodrosophila</taxon>
    </lineage>
</organism>
<dbReference type="Proteomes" id="UP000504634">
    <property type="component" value="Unplaced"/>
</dbReference>